<reference evidence="2" key="1">
    <citation type="journal article" date="2013" name="Nat. Biotechnol.">
        <title>Chinese hamster genome sequenced from sorted chromosomes.</title>
        <authorList>
            <person name="Brinkrolf K."/>
            <person name="Rupp O."/>
            <person name="Laux H."/>
            <person name="Kollin F."/>
            <person name="Ernst W."/>
            <person name="Linke B."/>
            <person name="Kofler R."/>
            <person name="Romand S."/>
            <person name="Hesse F."/>
            <person name="Budach W.E."/>
            <person name="Galosy S."/>
            <person name="Muller D."/>
            <person name="Noll T."/>
            <person name="Wienberg J."/>
            <person name="Jostock T."/>
            <person name="Leonard M."/>
            <person name="Grillari J."/>
            <person name="Tauch A."/>
            <person name="Goesmann A."/>
            <person name="Helk B."/>
            <person name="Mott J.E."/>
            <person name="Puhler A."/>
            <person name="Borth N."/>
        </authorList>
    </citation>
    <scope>NUCLEOTIDE SEQUENCE [LARGE SCALE GENOMIC DNA]</scope>
    <source>
        <strain evidence="2">17A/GY</strain>
    </source>
</reference>
<name>A0A061IBL0_CRIGR</name>
<sequence length="105" mass="11553">MSQRSRGVLMDTFFLEKGSRGFSQAALVFSSREPLGKPRSFASEVARGDVWESLLGSVLMFSEADCTNYSYTPGVSKDLNMAVSGTQEELGRLEVKICRYRGVTA</sequence>
<evidence type="ECO:0000313" key="1">
    <source>
        <dbReference type="EMBL" id="ERE80813.1"/>
    </source>
</evidence>
<dbReference type="AlphaFoldDB" id="A0A061IBL0"/>
<organism evidence="1 2">
    <name type="scientific">Cricetulus griseus</name>
    <name type="common">Chinese hamster</name>
    <name type="synonym">Cricetulus barabensis griseus</name>
    <dbReference type="NCBI Taxonomy" id="10029"/>
    <lineage>
        <taxon>Eukaryota</taxon>
        <taxon>Metazoa</taxon>
        <taxon>Chordata</taxon>
        <taxon>Craniata</taxon>
        <taxon>Vertebrata</taxon>
        <taxon>Euteleostomi</taxon>
        <taxon>Mammalia</taxon>
        <taxon>Eutheria</taxon>
        <taxon>Euarchontoglires</taxon>
        <taxon>Glires</taxon>
        <taxon>Rodentia</taxon>
        <taxon>Myomorpha</taxon>
        <taxon>Muroidea</taxon>
        <taxon>Cricetidae</taxon>
        <taxon>Cricetinae</taxon>
        <taxon>Cricetulus</taxon>
    </lineage>
</organism>
<evidence type="ECO:0000313" key="2">
    <source>
        <dbReference type="Proteomes" id="UP000030759"/>
    </source>
</evidence>
<proteinExistence type="predicted"/>
<dbReference type="Proteomes" id="UP000030759">
    <property type="component" value="Unassembled WGS sequence"/>
</dbReference>
<gene>
    <name evidence="1" type="ORF">H671_3g8587</name>
</gene>
<dbReference type="EMBL" id="KE670897">
    <property type="protein sequence ID" value="ERE80813.1"/>
    <property type="molecule type" value="Genomic_DNA"/>
</dbReference>
<protein>
    <submittedName>
        <fullName evidence="1">Uncharacterized protein</fullName>
    </submittedName>
</protein>
<accession>A0A061IBL0</accession>